<dbReference type="Pfam" id="PF04564">
    <property type="entry name" value="U-box"/>
    <property type="match status" value="1"/>
</dbReference>
<evidence type="ECO:0000313" key="4">
    <source>
        <dbReference type="EMBL" id="ARF09432.1"/>
    </source>
</evidence>
<organism evidence="4">
    <name type="scientific">Indivirus ILV1</name>
    <dbReference type="NCBI Taxonomy" id="1977633"/>
    <lineage>
        <taxon>Viruses</taxon>
        <taxon>Varidnaviria</taxon>
        <taxon>Bamfordvirae</taxon>
        <taxon>Nucleocytoviricota</taxon>
        <taxon>Megaviricetes</taxon>
        <taxon>Imitervirales</taxon>
        <taxon>Mimiviridae</taxon>
        <taxon>Klosneuvirinae</taxon>
        <taxon>Indivirus</taxon>
    </lineage>
</organism>
<evidence type="ECO:0000256" key="2">
    <source>
        <dbReference type="ARBA" id="ARBA00040077"/>
    </source>
</evidence>
<dbReference type="GO" id="GO:0036503">
    <property type="term" value="P:ERAD pathway"/>
    <property type="evidence" value="ECO:0007669"/>
    <property type="project" value="InterPro"/>
</dbReference>
<dbReference type="InterPro" id="IPR045132">
    <property type="entry name" value="UBE4"/>
</dbReference>
<protein>
    <recommendedName>
        <fullName evidence="2">Ubiquitin conjugation factor E4 A</fullName>
    </recommendedName>
</protein>
<dbReference type="SMART" id="SM00504">
    <property type="entry name" value="Ubox"/>
    <property type="match status" value="1"/>
</dbReference>
<proteinExistence type="predicted"/>
<dbReference type="InterPro" id="IPR003613">
    <property type="entry name" value="Ubox_domain"/>
</dbReference>
<dbReference type="PANTHER" id="PTHR13931:SF16">
    <property type="entry name" value="UBIQUITIN CONJUGATION FACTOR E4 A"/>
    <property type="match status" value="1"/>
</dbReference>
<comment type="function">
    <text evidence="1">Ubiquitin-protein ligase that probably functions as an E3 ligase in conjunction with specific E1 and E2 ligases. May also function as an E4 ligase mediating the assembly of polyubiquitin chains on substrates ubiquitinated by another E3 ubiquitin ligase. Mediates 'Lys-48'-linked polyubiquitination of substrates.</text>
</comment>
<dbReference type="EMBL" id="KY684085">
    <property type="protein sequence ID" value="ARF09432.1"/>
    <property type="molecule type" value="Genomic_DNA"/>
</dbReference>
<gene>
    <name evidence="4" type="ORF">Indivirus_1_55</name>
</gene>
<dbReference type="GO" id="GO:0000151">
    <property type="term" value="C:ubiquitin ligase complex"/>
    <property type="evidence" value="ECO:0007669"/>
    <property type="project" value="InterPro"/>
</dbReference>
<evidence type="ECO:0000256" key="1">
    <source>
        <dbReference type="ARBA" id="ARBA00037624"/>
    </source>
</evidence>
<feature type="domain" description="U-box" evidence="3">
    <location>
        <begin position="649"/>
        <end position="722"/>
    </location>
</feature>
<dbReference type="Gene3D" id="3.30.40.10">
    <property type="entry name" value="Zinc/RING finger domain, C3HC4 (zinc finger)"/>
    <property type="match status" value="1"/>
</dbReference>
<dbReference type="GO" id="GO:0000209">
    <property type="term" value="P:protein polyubiquitination"/>
    <property type="evidence" value="ECO:0007669"/>
    <property type="project" value="TreeGrafter"/>
</dbReference>
<dbReference type="GO" id="GO:0034450">
    <property type="term" value="F:ubiquitin-ubiquitin ligase activity"/>
    <property type="evidence" value="ECO:0007669"/>
    <property type="project" value="InterPro"/>
</dbReference>
<evidence type="ECO:0000259" key="3">
    <source>
        <dbReference type="SMART" id="SM00504"/>
    </source>
</evidence>
<dbReference type="SUPFAM" id="SSF57850">
    <property type="entry name" value="RING/U-box"/>
    <property type="match status" value="1"/>
</dbReference>
<reference evidence="4" key="1">
    <citation type="journal article" date="2017" name="Science">
        <title>Giant viruses with an expanded complement of translation system components.</title>
        <authorList>
            <person name="Schulz F."/>
            <person name="Yutin N."/>
            <person name="Ivanova N.N."/>
            <person name="Ortega D.R."/>
            <person name="Lee T.K."/>
            <person name="Vierheilig J."/>
            <person name="Daims H."/>
            <person name="Horn M."/>
            <person name="Wagner M."/>
            <person name="Jensen G.J."/>
            <person name="Kyrpides N.C."/>
            <person name="Koonin E.V."/>
            <person name="Woyke T."/>
        </authorList>
    </citation>
    <scope>NUCLEOTIDE SEQUENCE</scope>
    <source>
        <strain evidence="4">ILV1</strain>
    </source>
</reference>
<name>A0A1V0SCI8_9VIRU</name>
<dbReference type="PANTHER" id="PTHR13931">
    <property type="entry name" value="UBIQUITINATION FACTOR E4"/>
    <property type="match status" value="1"/>
</dbReference>
<dbReference type="InterPro" id="IPR013083">
    <property type="entry name" value="Znf_RING/FYVE/PHD"/>
</dbReference>
<sequence>MEDLEIIQNLIEHGPEFLNELNGEQRLNYEKLYLTENDIFEDNIKKYITCLNFSNKNFWINITEKLDGDLKRNITIDLINNIIDDDNTSISQKMNLLNKIIEPKSIQNLFSEQDYELWDSLLVLFFNELRCNSKLWEIEIQNLQMLIKKIINNKNNSRNIFVSWCSRILNISIQKINIDMTNYDHTLPSDYYLINMLGVFLNFWMEGINDQRLKILDYDYITSENCDIKWMNKKKTAENKDYSYLNQLLFLIFDTMRVGYIPTLHRTKIWNEYLKYIDGKIEELKNGTAIASSFVVSQLKNQREIIINSLEMGNIITSTKILNNWINNFYYLTTKWLKDQANQEKIIDDILYDYVKFYIHTKDIIIDNSIISFGIDIVGSKKYTANIDTRIEFAIFVGNNIGHEFPINFEEYSRALIISHNDLHSAHVRSDYKFLKKQEIYNLINKLLYYKQFEFKNSLKDNLEMTKKFLNVLLMDLSECNDTIDEFNEKINSNEITSIEKEDFIDGMINILKYYIMSLELIDALLTRIMDTESLINIIKSREISSALAIVINYLVFTYSSKINYEKYLNIEEITKLLDKIGGIIATLNIIEYDYTYIVDSYNFNIKYYIKFNKKTTYGISSAIKEIKEKIKEIKEKETNENNIEYSDEFIDPITFTLIEEPCLLPDMVGFSSGDVYFDRSTIIKQLLIKDENPYTRKTLTIDQFNEFNKRPEIIKKLEDFKKRFSLERENKKGKI</sequence>
<accession>A0A1V0SCI8</accession>